<gene>
    <name evidence="1" type="ORF">PoB_004629300</name>
</gene>
<evidence type="ECO:0000313" key="2">
    <source>
        <dbReference type="Proteomes" id="UP000735302"/>
    </source>
</evidence>
<reference evidence="1 2" key="1">
    <citation type="journal article" date="2021" name="Elife">
        <title>Chloroplast acquisition without the gene transfer in kleptoplastic sea slugs, Plakobranchus ocellatus.</title>
        <authorList>
            <person name="Maeda T."/>
            <person name="Takahashi S."/>
            <person name="Yoshida T."/>
            <person name="Shimamura S."/>
            <person name="Takaki Y."/>
            <person name="Nagai Y."/>
            <person name="Toyoda A."/>
            <person name="Suzuki Y."/>
            <person name="Arimoto A."/>
            <person name="Ishii H."/>
            <person name="Satoh N."/>
            <person name="Nishiyama T."/>
            <person name="Hasebe M."/>
            <person name="Maruyama T."/>
            <person name="Minagawa J."/>
            <person name="Obokata J."/>
            <person name="Shigenobu S."/>
        </authorList>
    </citation>
    <scope>NUCLEOTIDE SEQUENCE [LARGE SCALE GENOMIC DNA]</scope>
</reference>
<dbReference type="AlphaFoldDB" id="A0AAV4BKW6"/>
<dbReference type="EMBL" id="BLXT01005100">
    <property type="protein sequence ID" value="GFO19788.1"/>
    <property type="molecule type" value="Genomic_DNA"/>
</dbReference>
<dbReference type="Proteomes" id="UP000735302">
    <property type="component" value="Unassembled WGS sequence"/>
</dbReference>
<proteinExistence type="predicted"/>
<comment type="caution">
    <text evidence="1">The sequence shown here is derived from an EMBL/GenBank/DDBJ whole genome shotgun (WGS) entry which is preliminary data.</text>
</comment>
<name>A0AAV4BKW6_9GAST</name>
<keyword evidence="2" id="KW-1185">Reference proteome</keyword>
<evidence type="ECO:0000313" key="1">
    <source>
        <dbReference type="EMBL" id="GFO19788.1"/>
    </source>
</evidence>
<sequence length="82" mass="9430">MAKAEELLYLAAACVELDELECAVVAVEAAKESVEPTNYKDRRFDLKLKQLSNTECCNYFRFNKADIYRLEEALRLPARLVL</sequence>
<organism evidence="1 2">
    <name type="scientific">Plakobranchus ocellatus</name>
    <dbReference type="NCBI Taxonomy" id="259542"/>
    <lineage>
        <taxon>Eukaryota</taxon>
        <taxon>Metazoa</taxon>
        <taxon>Spiralia</taxon>
        <taxon>Lophotrochozoa</taxon>
        <taxon>Mollusca</taxon>
        <taxon>Gastropoda</taxon>
        <taxon>Heterobranchia</taxon>
        <taxon>Euthyneura</taxon>
        <taxon>Panpulmonata</taxon>
        <taxon>Sacoglossa</taxon>
        <taxon>Placobranchoidea</taxon>
        <taxon>Plakobranchidae</taxon>
        <taxon>Plakobranchus</taxon>
    </lineage>
</organism>
<protein>
    <submittedName>
        <fullName evidence="1">Uncharacterized protein</fullName>
    </submittedName>
</protein>
<accession>A0AAV4BKW6</accession>